<comment type="caution">
    <text evidence="2">The sequence shown here is derived from an EMBL/GenBank/DDBJ whole genome shotgun (WGS) entry which is preliminary data.</text>
</comment>
<feature type="compositionally biased region" description="Polar residues" evidence="1">
    <location>
        <begin position="193"/>
        <end position="211"/>
    </location>
</feature>
<feature type="compositionally biased region" description="Basic and acidic residues" evidence="1">
    <location>
        <begin position="147"/>
        <end position="165"/>
    </location>
</feature>
<evidence type="ECO:0008006" key="4">
    <source>
        <dbReference type="Google" id="ProtNLM"/>
    </source>
</evidence>
<feature type="region of interest" description="Disordered" evidence="1">
    <location>
        <begin position="147"/>
        <end position="221"/>
    </location>
</feature>
<organism evidence="2 3">
    <name type="scientific">Entomortierella chlamydospora</name>
    <dbReference type="NCBI Taxonomy" id="101097"/>
    <lineage>
        <taxon>Eukaryota</taxon>
        <taxon>Fungi</taxon>
        <taxon>Fungi incertae sedis</taxon>
        <taxon>Mucoromycota</taxon>
        <taxon>Mortierellomycotina</taxon>
        <taxon>Mortierellomycetes</taxon>
        <taxon>Mortierellales</taxon>
        <taxon>Mortierellaceae</taxon>
        <taxon>Entomortierella</taxon>
    </lineage>
</organism>
<accession>A0A9P6T1V8</accession>
<dbReference type="SUPFAM" id="SSF46689">
    <property type="entry name" value="Homeodomain-like"/>
    <property type="match status" value="1"/>
</dbReference>
<proteinExistence type="predicted"/>
<dbReference type="AlphaFoldDB" id="A0A9P6T1V8"/>
<keyword evidence="3" id="KW-1185">Reference proteome</keyword>
<dbReference type="EMBL" id="JAAAID010000335">
    <property type="protein sequence ID" value="KAG0018777.1"/>
    <property type="molecule type" value="Genomic_DNA"/>
</dbReference>
<reference evidence="2" key="1">
    <citation type="journal article" date="2020" name="Fungal Divers.">
        <title>Resolving the Mortierellaceae phylogeny through synthesis of multi-gene phylogenetics and phylogenomics.</title>
        <authorList>
            <person name="Vandepol N."/>
            <person name="Liber J."/>
            <person name="Desiro A."/>
            <person name="Na H."/>
            <person name="Kennedy M."/>
            <person name="Barry K."/>
            <person name="Grigoriev I.V."/>
            <person name="Miller A.N."/>
            <person name="O'Donnell K."/>
            <person name="Stajich J.E."/>
            <person name="Bonito G."/>
        </authorList>
    </citation>
    <scope>NUCLEOTIDE SEQUENCE</scope>
    <source>
        <strain evidence="2">NRRL 2769</strain>
    </source>
</reference>
<sequence length="471" mass="52506">MATSDESVAGRAVNINDGQPPLCFRTPTEGSPGSEHDATIIQMINDGYSWADIEEAVGDGAFDRYYDILDPDLISLWTIDAILRLNKVVREYNDPERSVTDASNEVSGARLDCVEDLPWDKIAEKMGFPSAGGCIYVWKSFGDGRPLPKKDNDDNKCDLKEDVDHKKAKRVANKQNGQPPLTEQVRRSGRRLPSTQQRSWTRSRNSSSMNPTHLDLIPTTHTRKVSLDELPSVDRRAAIPSTRSQAQLQKLIDTRKLLQELSMAKLQEQERRRRELGGFLEGVAFCKRQRDSLYKGTKHEPIGTEVRGLYLGPLTSISPSPLPQKRHRRVPTTISEPLKTSTFSGSDNGRVDGEVEYNSIVMQFGLGDSSKRHKADVSKPATTSTLIGLINDDTNQVSISEPTKLQLVLPNSSQNTGRGHKNQAWTAEDAIKIWKARRQVGDDWEHISQLTLGGKHSPNACRNFVLGNESE</sequence>
<dbReference type="Proteomes" id="UP000703661">
    <property type="component" value="Unassembled WGS sequence"/>
</dbReference>
<dbReference type="InterPro" id="IPR009057">
    <property type="entry name" value="Homeodomain-like_sf"/>
</dbReference>
<feature type="region of interest" description="Disordered" evidence="1">
    <location>
        <begin position="1"/>
        <end position="22"/>
    </location>
</feature>
<gene>
    <name evidence="2" type="ORF">BGZ80_006752</name>
</gene>
<protein>
    <recommendedName>
        <fullName evidence="4">Myb-like domain-containing protein</fullName>
    </recommendedName>
</protein>
<evidence type="ECO:0000313" key="2">
    <source>
        <dbReference type="EMBL" id="KAG0018777.1"/>
    </source>
</evidence>
<evidence type="ECO:0000256" key="1">
    <source>
        <dbReference type="SAM" id="MobiDB-lite"/>
    </source>
</evidence>
<name>A0A9P6T1V8_9FUNG</name>
<evidence type="ECO:0000313" key="3">
    <source>
        <dbReference type="Proteomes" id="UP000703661"/>
    </source>
</evidence>